<organism evidence="2 3">
    <name type="scientific">Dichomitus squalens (strain LYAD-421)</name>
    <name type="common">Western red white-rot fungus</name>
    <dbReference type="NCBI Taxonomy" id="732165"/>
    <lineage>
        <taxon>Eukaryota</taxon>
        <taxon>Fungi</taxon>
        <taxon>Dikarya</taxon>
        <taxon>Basidiomycota</taxon>
        <taxon>Agaricomycotina</taxon>
        <taxon>Agaricomycetes</taxon>
        <taxon>Polyporales</taxon>
        <taxon>Polyporaceae</taxon>
        <taxon>Dichomitus</taxon>
    </lineage>
</organism>
<dbReference type="EMBL" id="JH719413">
    <property type="protein sequence ID" value="EJF60892.1"/>
    <property type="molecule type" value="Genomic_DNA"/>
</dbReference>
<feature type="domain" description="Heterokaryon incompatibility" evidence="1">
    <location>
        <begin position="19"/>
        <end position="79"/>
    </location>
</feature>
<accession>R7T136</accession>
<dbReference type="PANTHER" id="PTHR10622:SF10">
    <property type="entry name" value="HET DOMAIN-CONTAINING PROTEIN"/>
    <property type="match status" value="1"/>
</dbReference>
<dbReference type="Proteomes" id="UP000053319">
    <property type="component" value="Unassembled WGS sequence"/>
</dbReference>
<dbReference type="AlphaFoldDB" id="R7T136"/>
<sequence>MLYRPSSAHLYPFSGIWEQRWGLSAKITLACAAARKDGYDFIWIDSSCIDKTSRTELEEALNSMYAWYGSAHTCYAFLSDVPSWDRVTAKRSAFRGSQWFKQRWTLQELITPPWIIFLSSEWKVLGTKDGLVDLIHEITLISRRILRHEDSLDTESIAQRMSWVAQRRTT</sequence>
<dbReference type="GeneID" id="18839203"/>
<dbReference type="KEGG" id="dsq:DICSQDRAFT_170752"/>
<reference evidence="2 3" key="1">
    <citation type="journal article" date="2012" name="Science">
        <title>The Paleozoic origin of enzymatic lignin decomposition reconstructed from 31 fungal genomes.</title>
        <authorList>
            <person name="Floudas D."/>
            <person name="Binder M."/>
            <person name="Riley R."/>
            <person name="Barry K."/>
            <person name="Blanchette R.A."/>
            <person name="Henrissat B."/>
            <person name="Martinez A.T."/>
            <person name="Otillar R."/>
            <person name="Spatafora J.W."/>
            <person name="Yadav J.S."/>
            <person name="Aerts A."/>
            <person name="Benoit I."/>
            <person name="Boyd A."/>
            <person name="Carlson A."/>
            <person name="Copeland A."/>
            <person name="Coutinho P.M."/>
            <person name="de Vries R.P."/>
            <person name="Ferreira P."/>
            <person name="Findley K."/>
            <person name="Foster B."/>
            <person name="Gaskell J."/>
            <person name="Glotzer D."/>
            <person name="Gorecki P."/>
            <person name="Heitman J."/>
            <person name="Hesse C."/>
            <person name="Hori C."/>
            <person name="Igarashi K."/>
            <person name="Jurgens J.A."/>
            <person name="Kallen N."/>
            <person name="Kersten P."/>
            <person name="Kohler A."/>
            <person name="Kuees U."/>
            <person name="Kumar T.K.A."/>
            <person name="Kuo A."/>
            <person name="LaButti K."/>
            <person name="Larrondo L.F."/>
            <person name="Lindquist E."/>
            <person name="Ling A."/>
            <person name="Lombard V."/>
            <person name="Lucas S."/>
            <person name="Lundell T."/>
            <person name="Martin R."/>
            <person name="McLaughlin D.J."/>
            <person name="Morgenstern I."/>
            <person name="Morin E."/>
            <person name="Murat C."/>
            <person name="Nagy L.G."/>
            <person name="Nolan M."/>
            <person name="Ohm R.A."/>
            <person name="Patyshakuliyeva A."/>
            <person name="Rokas A."/>
            <person name="Ruiz-Duenas F.J."/>
            <person name="Sabat G."/>
            <person name="Salamov A."/>
            <person name="Samejima M."/>
            <person name="Schmutz J."/>
            <person name="Slot J.C."/>
            <person name="St John F."/>
            <person name="Stenlid J."/>
            <person name="Sun H."/>
            <person name="Sun S."/>
            <person name="Syed K."/>
            <person name="Tsang A."/>
            <person name="Wiebenga A."/>
            <person name="Young D."/>
            <person name="Pisabarro A."/>
            <person name="Eastwood D.C."/>
            <person name="Martin F."/>
            <person name="Cullen D."/>
            <person name="Grigoriev I.V."/>
            <person name="Hibbett D.S."/>
        </authorList>
    </citation>
    <scope>NUCLEOTIDE SEQUENCE [LARGE SCALE GENOMIC DNA]</scope>
    <source>
        <strain evidence="2 3">LYAD-421 SS1</strain>
    </source>
</reference>
<dbReference type="PANTHER" id="PTHR10622">
    <property type="entry name" value="HET DOMAIN-CONTAINING PROTEIN"/>
    <property type="match status" value="1"/>
</dbReference>
<gene>
    <name evidence="2" type="ORF">DICSQDRAFT_170752</name>
</gene>
<evidence type="ECO:0000313" key="2">
    <source>
        <dbReference type="EMBL" id="EJF60892.1"/>
    </source>
</evidence>
<dbReference type="RefSeq" id="XP_007366427.1">
    <property type="nucleotide sequence ID" value="XM_007366365.1"/>
</dbReference>
<name>R7T136_DICSQ</name>
<dbReference type="Pfam" id="PF06985">
    <property type="entry name" value="HET"/>
    <property type="match status" value="1"/>
</dbReference>
<proteinExistence type="predicted"/>
<evidence type="ECO:0000259" key="1">
    <source>
        <dbReference type="Pfam" id="PF06985"/>
    </source>
</evidence>
<dbReference type="InterPro" id="IPR010730">
    <property type="entry name" value="HET"/>
</dbReference>
<protein>
    <recommendedName>
        <fullName evidence="1">Heterokaryon incompatibility domain-containing protein</fullName>
    </recommendedName>
</protein>
<evidence type="ECO:0000313" key="3">
    <source>
        <dbReference type="Proteomes" id="UP000053319"/>
    </source>
</evidence>
<dbReference type="HOGENOM" id="CLU_000288_138_5_1"/>